<evidence type="ECO:0000313" key="1">
    <source>
        <dbReference type="EMBL" id="ARW66778.1"/>
    </source>
</evidence>
<dbReference type="SUPFAM" id="SSF64288">
    <property type="entry name" value="Chorismate lyase-like"/>
    <property type="match status" value="1"/>
</dbReference>
<dbReference type="EMBL" id="MF101444">
    <property type="protein sequence ID" value="ARW66778.1"/>
    <property type="molecule type" value="Genomic_DNA"/>
</dbReference>
<dbReference type="InterPro" id="IPR028978">
    <property type="entry name" value="Chorismate_lyase_/UTRA_dom_sf"/>
</dbReference>
<dbReference type="InterPro" id="IPR002800">
    <property type="entry name" value="Rv2949c-like"/>
</dbReference>
<reference evidence="1" key="1">
    <citation type="journal article" date="2017" name="J. Phycol.">
        <title>Analysis of chloroplast genomes and a supermatrix inform reclassification of the Rhodomelaceae (Rhodophyta).</title>
        <authorList>
            <person name="Diaz-Tapia P."/>
            <person name="Maggs C.A."/>
            <person name="West J.A."/>
            <person name="Verbruggen H."/>
        </authorList>
    </citation>
    <scope>NUCLEOTIDE SEQUENCE</scope>
    <source>
        <strain evidence="1">PD1107</strain>
    </source>
</reference>
<name>A0A1Z1ML42_9FLOR</name>
<protein>
    <submittedName>
        <fullName evidence="1">Uncharacterized protein</fullName>
    </submittedName>
</protein>
<dbReference type="Gene3D" id="3.40.1410.10">
    <property type="entry name" value="Chorismate lyase-like"/>
    <property type="match status" value="1"/>
</dbReference>
<sequence length="172" mass="20428">MNRVTPICIISLKNNIFISNQISKSITNPLKLIAINEGSHTRLIEYITSNQVKIKVVQQHRIEYRETYRKIRYVWLKTSAYTIMTLAKSLWKIKQKNSPINSIKINNPIGQSFIDLQVDLNKNFGELHYSYCKDFERKLRSKRPIWGRKYRLSNNNDLNIIIQEFFSPDIFF</sequence>
<dbReference type="Pfam" id="PF01947">
    <property type="entry name" value="Rv2949c-like"/>
    <property type="match status" value="1"/>
</dbReference>
<dbReference type="GeneID" id="33359982"/>
<dbReference type="AlphaFoldDB" id="A0A1Z1ML42"/>
<dbReference type="RefSeq" id="YP_009397592.1">
    <property type="nucleotide sequence ID" value="NC_035288.1"/>
</dbReference>
<organism evidence="1">
    <name type="scientific">Dipterosiphonia australica</name>
    <dbReference type="NCBI Taxonomy" id="2007208"/>
    <lineage>
        <taxon>Eukaryota</taxon>
        <taxon>Rhodophyta</taxon>
        <taxon>Florideophyceae</taxon>
        <taxon>Rhodymeniophycidae</taxon>
        <taxon>Ceramiales</taxon>
        <taxon>Rhodomelaceae</taxon>
        <taxon>Herposiphonieae</taxon>
        <taxon>Dipterosiphonia</taxon>
    </lineage>
</organism>
<proteinExistence type="predicted"/>
<keyword evidence="1" id="KW-0934">Plastid</keyword>
<geneLocation type="chloroplast" evidence="1"/>
<keyword evidence="1" id="KW-0150">Chloroplast</keyword>
<gene>
    <name evidence="1" type="primary">ycf21</name>
</gene>
<accession>A0A1Z1ML42</accession>